<keyword evidence="6" id="KW-1185">Reference proteome</keyword>
<evidence type="ECO:0000313" key="5">
    <source>
        <dbReference type="EMBL" id="KAJ7970142.1"/>
    </source>
</evidence>
<keyword evidence="4" id="KW-0732">Signal</keyword>
<dbReference type="InterPro" id="IPR011065">
    <property type="entry name" value="Kunitz_inhibitor_STI-like_sf"/>
</dbReference>
<feature type="chain" id="PRO_5041949469" evidence="4">
    <location>
        <begin position="29"/>
        <end position="235"/>
    </location>
</feature>
<dbReference type="PANTHER" id="PTHR33107">
    <property type="entry name" value="KUNITZ TRYPSIN INHIBITOR 2"/>
    <property type="match status" value="1"/>
</dbReference>
<comment type="caution">
    <text evidence="5">The sequence shown here is derived from an EMBL/GenBank/DDBJ whole genome shotgun (WGS) entry which is preliminary data.</text>
</comment>
<organism evidence="5 6">
    <name type="scientific">Quillaja saponaria</name>
    <name type="common">Soap bark tree</name>
    <dbReference type="NCBI Taxonomy" id="32244"/>
    <lineage>
        <taxon>Eukaryota</taxon>
        <taxon>Viridiplantae</taxon>
        <taxon>Streptophyta</taxon>
        <taxon>Embryophyta</taxon>
        <taxon>Tracheophyta</taxon>
        <taxon>Spermatophyta</taxon>
        <taxon>Magnoliopsida</taxon>
        <taxon>eudicotyledons</taxon>
        <taxon>Gunneridae</taxon>
        <taxon>Pentapetalae</taxon>
        <taxon>rosids</taxon>
        <taxon>fabids</taxon>
        <taxon>Fabales</taxon>
        <taxon>Quillajaceae</taxon>
        <taxon>Quillaja</taxon>
    </lineage>
</organism>
<sequence>MKSPLLPALTTCLVLFALITTKPWVVEADNSQVLDTDGNPVRWNRYYYILPIVIRHIPWNGGLSLGWIAPNRCQLFVIQLRSGDGLPVKLAPLTSRLPVVTTSSDLYFKFGTNDHQECRLPLVWNLLRSASRLWFLRANGPTIPNPNTLQGVNSVFRIEPYGLNSYKIVFCPENFDVPTMCKGIGMYFSGNQLSLRDDTEPVRFVFKRVNVNSSDSSEPAFDVLNSSDNIINFRL</sequence>
<dbReference type="SMART" id="SM00452">
    <property type="entry name" value="STI"/>
    <property type="match status" value="1"/>
</dbReference>
<evidence type="ECO:0000256" key="2">
    <source>
        <dbReference type="ARBA" id="ARBA00022900"/>
    </source>
</evidence>
<evidence type="ECO:0000313" key="6">
    <source>
        <dbReference type="Proteomes" id="UP001163823"/>
    </source>
</evidence>
<feature type="signal peptide" evidence="4">
    <location>
        <begin position="1"/>
        <end position="28"/>
    </location>
</feature>
<keyword evidence="2" id="KW-0722">Serine protease inhibitor</keyword>
<keyword evidence="1" id="KW-0646">Protease inhibitor</keyword>
<evidence type="ECO:0000256" key="3">
    <source>
        <dbReference type="ARBA" id="ARBA00023157"/>
    </source>
</evidence>
<dbReference type="Gene3D" id="2.80.10.50">
    <property type="match status" value="1"/>
</dbReference>
<dbReference type="Pfam" id="PF00197">
    <property type="entry name" value="Kunitz_legume"/>
    <property type="match status" value="1"/>
</dbReference>
<dbReference type="CDD" id="cd00178">
    <property type="entry name" value="beta-trefoil_STI"/>
    <property type="match status" value="1"/>
</dbReference>
<dbReference type="EMBL" id="JARAOO010000004">
    <property type="protein sequence ID" value="KAJ7970142.1"/>
    <property type="molecule type" value="Genomic_DNA"/>
</dbReference>
<accession>A0AAD7M5R5</accession>
<dbReference type="InterPro" id="IPR056368">
    <property type="entry name" value="KTI1"/>
</dbReference>
<evidence type="ECO:0000256" key="1">
    <source>
        <dbReference type="ARBA" id="ARBA00022690"/>
    </source>
</evidence>
<dbReference type="PANTHER" id="PTHR33107:SF21">
    <property type="entry name" value="KUNITZ FAMILY TRYPSIN AND PROTEASE INHIBITOR PROTEIN"/>
    <property type="match status" value="1"/>
</dbReference>
<dbReference type="Proteomes" id="UP001163823">
    <property type="component" value="Chromosome 4"/>
</dbReference>
<dbReference type="PROSITE" id="PS00283">
    <property type="entry name" value="SOYBEAN_KUNITZ"/>
    <property type="match status" value="1"/>
</dbReference>
<name>A0AAD7M5R5_QUISA</name>
<dbReference type="SUPFAM" id="SSF50386">
    <property type="entry name" value="STI-like"/>
    <property type="match status" value="1"/>
</dbReference>
<reference evidence="5" key="1">
    <citation type="journal article" date="2023" name="Science">
        <title>Elucidation of the pathway for biosynthesis of saponin adjuvants from the soapbark tree.</title>
        <authorList>
            <person name="Reed J."/>
            <person name="Orme A."/>
            <person name="El-Demerdash A."/>
            <person name="Owen C."/>
            <person name="Martin L.B.B."/>
            <person name="Misra R.C."/>
            <person name="Kikuchi S."/>
            <person name="Rejzek M."/>
            <person name="Martin A.C."/>
            <person name="Harkess A."/>
            <person name="Leebens-Mack J."/>
            <person name="Louveau T."/>
            <person name="Stephenson M.J."/>
            <person name="Osbourn A."/>
        </authorList>
    </citation>
    <scope>NUCLEOTIDE SEQUENCE</scope>
    <source>
        <strain evidence="5">S10</strain>
    </source>
</reference>
<dbReference type="AlphaFoldDB" id="A0AAD7M5R5"/>
<keyword evidence="3" id="KW-1015">Disulfide bond</keyword>
<evidence type="ECO:0000256" key="4">
    <source>
        <dbReference type="SAM" id="SignalP"/>
    </source>
</evidence>
<protein>
    <submittedName>
        <fullName evidence="5">Kunitz trypsin inhibitor</fullName>
    </submittedName>
</protein>
<gene>
    <name evidence="5" type="ORF">O6P43_008370</name>
</gene>
<dbReference type="InterPro" id="IPR002160">
    <property type="entry name" value="Prot_inh_Kunz-lg"/>
</dbReference>
<proteinExistence type="predicted"/>
<dbReference type="GO" id="GO:0004867">
    <property type="term" value="F:serine-type endopeptidase inhibitor activity"/>
    <property type="evidence" value="ECO:0007669"/>
    <property type="project" value="UniProtKB-KW"/>
</dbReference>
<dbReference type="KEGG" id="qsa:O6P43_008370"/>